<evidence type="ECO:0000313" key="3">
    <source>
        <dbReference type="EMBL" id="MFA3842965.1"/>
    </source>
</evidence>
<dbReference type="InterPro" id="IPR036259">
    <property type="entry name" value="MFS_trans_sf"/>
</dbReference>
<feature type="transmembrane region" description="Helical" evidence="2">
    <location>
        <begin position="50"/>
        <end position="69"/>
    </location>
</feature>
<feature type="compositionally biased region" description="Polar residues" evidence="1">
    <location>
        <begin position="83"/>
        <end position="92"/>
    </location>
</feature>
<reference evidence="3 4" key="1">
    <citation type="submission" date="2024-08" db="EMBL/GenBank/DDBJ databases">
        <title>Genome sequence of Streptomyces aureus CACIA-1.46HGO.</title>
        <authorList>
            <person name="Evangelista-Martinez Z."/>
        </authorList>
    </citation>
    <scope>NUCLEOTIDE SEQUENCE [LARGE SCALE GENOMIC DNA]</scope>
    <source>
        <strain evidence="3 4">CACIA-1.46HGO</strain>
    </source>
</reference>
<accession>A0ABV4SWY3</accession>
<feature type="transmembrane region" description="Helical" evidence="2">
    <location>
        <begin position="25"/>
        <end position="44"/>
    </location>
</feature>
<evidence type="ECO:0000256" key="1">
    <source>
        <dbReference type="SAM" id="MobiDB-lite"/>
    </source>
</evidence>
<dbReference type="Proteomes" id="UP001571476">
    <property type="component" value="Unassembled WGS sequence"/>
</dbReference>
<keyword evidence="2" id="KW-1133">Transmembrane helix</keyword>
<feature type="region of interest" description="Disordered" evidence="1">
    <location>
        <begin position="80"/>
        <end position="112"/>
    </location>
</feature>
<keyword evidence="4" id="KW-1185">Reference proteome</keyword>
<evidence type="ECO:0000313" key="4">
    <source>
        <dbReference type="Proteomes" id="UP001571476"/>
    </source>
</evidence>
<organism evidence="3 4">
    <name type="scientific">Streptomyces aureus</name>
    <dbReference type="NCBI Taxonomy" id="193461"/>
    <lineage>
        <taxon>Bacteria</taxon>
        <taxon>Bacillati</taxon>
        <taxon>Actinomycetota</taxon>
        <taxon>Actinomycetes</taxon>
        <taxon>Kitasatosporales</taxon>
        <taxon>Streptomycetaceae</taxon>
        <taxon>Streptomyces</taxon>
    </lineage>
</organism>
<name>A0ABV4SWY3_9ACTN</name>
<proteinExistence type="predicted"/>
<keyword evidence="2" id="KW-0472">Membrane</keyword>
<dbReference type="EMBL" id="JBGOSP010000048">
    <property type="protein sequence ID" value="MFA3842965.1"/>
    <property type="molecule type" value="Genomic_DNA"/>
</dbReference>
<sequence>MPLAQGAALHLFCGGRRPVRPAMSFARIGNVVAAQIISALLLAFGTDSVFYLVAALEAAFALVVGLFGIRTRELTLEDVSASEAATSPTRTDTPPPVSVGGQAADRPSAEGA</sequence>
<evidence type="ECO:0000256" key="2">
    <source>
        <dbReference type="SAM" id="Phobius"/>
    </source>
</evidence>
<comment type="caution">
    <text evidence="3">The sequence shown here is derived from an EMBL/GenBank/DDBJ whole genome shotgun (WGS) entry which is preliminary data.</text>
</comment>
<protein>
    <submittedName>
        <fullName evidence="3">Uncharacterized protein</fullName>
    </submittedName>
</protein>
<keyword evidence="2" id="KW-0812">Transmembrane</keyword>
<dbReference type="RefSeq" id="WP_372566851.1">
    <property type="nucleotide sequence ID" value="NZ_JBGOSP010000048.1"/>
</dbReference>
<dbReference type="SUPFAM" id="SSF103473">
    <property type="entry name" value="MFS general substrate transporter"/>
    <property type="match status" value="1"/>
</dbReference>
<gene>
    <name evidence="3" type="ORF">ACEG43_43695</name>
</gene>